<evidence type="ECO:0000259" key="2">
    <source>
        <dbReference type="Pfam" id="PF01408"/>
    </source>
</evidence>
<feature type="domain" description="Gfo/Idh/MocA-like oxidoreductase N-terminal" evidence="2">
    <location>
        <begin position="2"/>
        <end position="122"/>
    </location>
</feature>
<dbReference type="InterPro" id="IPR036291">
    <property type="entry name" value="NAD(P)-bd_dom_sf"/>
</dbReference>
<dbReference type="InterPro" id="IPR004104">
    <property type="entry name" value="Gfo/Idh/MocA-like_OxRdtase_C"/>
</dbReference>
<dbReference type="RefSeq" id="WP_306983003.1">
    <property type="nucleotide sequence ID" value="NZ_JAUSUA010000003.1"/>
</dbReference>
<evidence type="ECO:0000256" key="1">
    <source>
        <dbReference type="ARBA" id="ARBA00010928"/>
    </source>
</evidence>
<evidence type="ECO:0000259" key="3">
    <source>
        <dbReference type="Pfam" id="PF02894"/>
    </source>
</evidence>
<evidence type="ECO:0000313" key="4">
    <source>
        <dbReference type="EMBL" id="MDQ0207586.1"/>
    </source>
</evidence>
<protein>
    <submittedName>
        <fullName evidence="4">Dehydrogenase</fullName>
    </submittedName>
</protein>
<dbReference type="Pfam" id="PF02894">
    <property type="entry name" value="GFO_IDH_MocA_C"/>
    <property type="match status" value="1"/>
</dbReference>
<feature type="domain" description="Gfo/Idh/MocA-like oxidoreductase C-terminal" evidence="3">
    <location>
        <begin position="136"/>
        <end position="342"/>
    </location>
</feature>
<dbReference type="Gene3D" id="3.30.360.10">
    <property type="entry name" value="Dihydrodipicolinate Reductase, domain 2"/>
    <property type="match status" value="1"/>
</dbReference>
<dbReference type="InterPro" id="IPR052515">
    <property type="entry name" value="Gfo/Idh/MocA_Oxidoreductase"/>
</dbReference>
<name>A0ABT9YJ86_9BACI</name>
<reference evidence="4 5" key="1">
    <citation type="submission" date="2023-07" db="EMBL/GenBank/DDBJ databases">
        <title>Genomic Encyclopedia of Type Strains, Phase IV (KMG-IV): sequencing the most valuable type-strain genomes for metagenomic binning, comparative biology and taxonomic classification.</title>
        <authorList>
            <person name="Goeker M."/>
        </authorList>
    </citation>
    <scope>NUCLEOTIDE SEQUENCE [LARGE SCALE GENOMIC DNA]</scope>
    <source>
        <strain evidence="4 5">DSM 19154</strain>
    </source>
</reference>
<dbReference type="SUPFAM" id="SSF51735">
    <property type="entry name" value="NAD(P)-binding Rossmann-fold domains"/>
    <property type="match status" value="1"/>
</dbReference>
<gene>
    <name evidence="4" type="ORF">J2S05_002387</name>
</gene>
<dbReference type="PANTHER" id="PTHR43249">
    <property type="entry name" value="UDP-N-ACETYL-2-AMINO-2-DEOXY-D-GLUCURONATE OXIDASE"/>
    <property type="match status" value="1"/>
</dbReference>
<sequence length="386" mass="43237">MINVAIIGIGAISPAHIEAYKVFDDLCEVTTLCDIDLTKAREKAQSYGLKKVPIFKQFEEVCSDPTIELVSICTPPSTHAHIAVELLKSGKHVIIEKPMAASLEECDLINKTAEEHNKIVSVIAQNRFFTPMMKVKKVLDQKLIGHVLHSQVDSFWWRGNCYYDLWWRGTWEKEGGGCTLNHAVHHIDILQWMNGMPTEVTAIMSNTAHPNAEVEDLSVAILKYEDGSIAQVTSSVVHHGEEQQLIFQGEKARISVPWKIHASTSSANGFPNKDTKTEQTIESYYHSLPPQEYEAHVGQIHNVLHAIKDGTTVLVDGKQGRQTLELITAIYKSASEKKTVSLPLKSGDRFYSKESILNHTIYFNEKTFQVDDFETDSITTGGEYGK</sequence>
<keyword evidence="5" id="KW-1185">Reference proteome</keyword>
<dbReference type="PANTHER" id="PTHR43249:SF1">
    <property type="entry name" value="D-GLUCOSIDE 3-DEHYDROGENASE"/>
    <property type="match status" value="1"/>
</dbReference>
<dbReference type="Pfam" id="PF01408">
    <property type="entry name" value="GFO_IDH_MocA"/>
    <property type="match status" value="1"/>
</dbReference>
<evidence type="ECO:0000313" key="5">
    <source>
        <dbReference type="Proteomes" id="UP001225034"/>
    </source>
</evidence>
<proteinExistence type="inferred from homology"/>
<dbReference type="Gene3D" id="3.40.50.720">
    <property type="entry name" value="NAD(P)-binding Rossmann-like Domain"/>
    <property type="match status" value="1"/>
</dbReference>
<organism evidence="4 5">
    <name type="scientific">Alkalicoccobacillus murimartini</name>
    <dbReference type="NCBI Taxonomy" id="171685"/>
    <lineage>
        <taxon>Bacteria</taxon>
        <taxon>Bacillati</taxon>
        <taxon>Bacillota</taxon>
        <taxon>Bacilli</taxon>
        <taxon>Bacillales</taxon>
        <taxon>Bacillaceae</taxon>
        <taxon>Alkalicoccobacillus</taxon>
    </lineage>
</organism>
<dbReference type="EMBL" id="JAUSUA010000003">
    <property type="protein sequence ID" value="MDQ0207586.1"/>
    <property type="molecule type" value="Genomic_DNA"/>
</dbReference>
<dbReference type="Proteomes" id="UP001225034">
    <property type="component" value="Unassembled WGS sequence"/>
</dbReference>
<dbReference type="InterPro" id="IPR000683">
    <property type="entry name" value="Gfo/Idh/MocA-like_OxRdtase_N"/>
</dbReference>
<comment type="caution">
    <text evidence="4">The sequence shown here is derived from an EMBL/GenBank/DDBJ whole genome shotgun (WGS) entry which is preliminary data.</text>
</comment>
<comment type="similarity">
    <text evidence="1">Belongs to the Gfo/Idh/MocA family.</text>
</comment>
<accession>A0ABT9YJ86</accession>
<dbReference type="SUPFAM" id="SSF55347">
    <property type="entry name" value="Glyceraldehyde-3-phosphate dehydrogenase-like, C-terminal domain"/>
    <property type="match status" value="1"/>
</dbReference>